<gene>
    <name evidence="2" type="ORF">NDU88_006209</name>
</gene>
<feature type="compositionally biased region" description="Basic and acidic residues" evidence="1">
    <location>
        <begin position="25"/>
        <end position="39"/>
    </location>
</feature>
<comment type="caution">
    <text evidence="2">The sequence shown here is derived from an EMBL/GenBank/DDBJ whole genome shotgun (WGS) entry which is preliminary data.</text>
</comment>
<organism evidence="2 3">
    <name type="scientific">Pleurodeles waltl</name>
    <name type="common">Iberian ribbed newt</name>
    <dbReference type="NCBI Taxonomy" id="8319"/>
    <lineage>
        <taxon>Eukaryota</taxon>
        <taxon>Metazoa</taxon>
        <taxon>Chordata</taxon>
        <taxon>Craniata</taxon>
        <taxon>Vertebrata</taxon>
        <taxon>Euteleostomi</taxon>
        <taxon>Amphibia</taxon>
        <taxon>Batrachia</taxon>
        <taxon>Caudata</taxon>
        <taxon>Salamandroidea</taxon>
        <taxon>Salamandridae</taxon>
        <taxon>Pleurodelinae</taxon>
        <taxon>Pleurodeles</taxon>
    </lineage>
</organism>
<reference evidence="2" key="1">
    <citation type="journal article" date="2022" name="bioRxiv">
        <title>Sequencing and chromosome-scale assembly of the giantPleurodeles waltlgenome.</title>
        <authorList>
            <person name="Brown T."/>
            <person name="Elewa A."/>
            <person name="Iarovenko S."/>
            <person name="Subramanian E."/>
            <person name="Araus A.J."/>
            <person name="Petzold A."/>
            <person name="Susuki M."/>
            <person name="Suzuki K.-i.T."/>
            <person name="Hayashi T."/>
            <person name="Toyoda A."/>
            <person name="Oliveira C."/>
            <person name="Osipova E."/>
            <person name="Leigh N.D."/>
            <person name="Simon A."/>
            <person name="Yun M.H."/>
        </authorList>
    </citation>
    <scope>NUCLEOTIDE SEQUENCE</scope>
    <source>
        <strain evidence="2">20211129_DDA</strain>
        <tissue evidence="2">Liver</tissue>
    </source>
</reference>
<dbReference type="EMBL" id="JANPWB010000014">
    <property type="protein sequence ID" value="KAJ1101137.1"/>
    <property type="molecule type" value="Genomic_DNA"/>
</dbReference>
<protein>
    <submittedName>
        <fullName evidence="2">Uncharacterized protein</fullName>
    </submittedName>
</protein>
<evidence type="ECO:0000313" key="2">
    <source>
        <dbReference type="EMBL" id="KAJ1101137.1"/>
    </source>
</evidence>
<evidence type="ECO:0000256" key="1">
    <source>
        <dbReference type="SAM" id="MobiDB-lite"/>
    </source>
</evidence>
<evidence type="ECO:0000313" key="3">
    <source>
        <dbReference type="Proteomes" id="UP001066276"/>
    </source>
</evidence>
<name>A0AAV7MC94_PLEWA</name>
<feature type="region of interest" description="Disordered" evidence="1">
    <location>
        <begin position="64"/>
        <end position="117"/>
    </location>
</feature>
<proteinExistence type="predicted"/>
<feature type="compositionally biased region" description="Low complexity" evidence="1">
    <location>
        <begin position="86"/>
        <end position="95"/>
    </location>
</feature>
<dbReference type="Proteomes" id="UP001066276">
    <property type="component" value="Chromosome 10"/>
</dbReference>
<dbReference type="AlphaFoldDB" id="A0AAV7MC94"/>
<accession>A0AAV7MC94</accession>
<sequence>MPIFVPPRPSDRAQASPGATEAQAECERHLSQVSARRDPGAPSPLLLRVQRCSGPRSAVRSAALLAERAPGPGRPGRTRSGRGAGDARAAPGQAGHSSSGSRRALEPQRRPVGSRWL</sequence>
<keyword evidence="3" id="KW-1185">Reference proteome</keyword>
<feature type="region of interest" description="Disordered" evidence="1">
    <location>
        <begin position="1"/>
        <end position="47"/>
    </location>
</feature>